<dbReference type="PANTHER" id="PTHR30346:SF29">
    <property type="entry name" value="LYSR SUBSTRATE-BINDING"/>
    <property type="match status" value="1"/>
</dbReference>
<dbReference type="InterPro" id="IPR036388">
    <property type="entry name" value="WH-like_DNA-bd_sf"/>
</dbReference>
<name>A0ABQ2VLZ7_9ACTN</name>
<dbReference type="EMBL" id="BMRP01000035">
    <property type="protein sequence ID" value="GGU89845.1"/>
    <property type="molecule type" value="Genomic_DNA"/>
</dbReference>
<evidence type="ECO:0000256" key="1">
    <source>
        <dbReference type="ARBA" id="ARBA00009437"/>
    </source>
</evidence>
<keyword evidence="7" id="KW-1185">Reference proteome</keyword>
<comment type="similarity">
    <text evidence="1">Belongs to the LysR transcriptional regulatory family.</text>
</comment>
<dbReference type="SUPFAM" id="SSF46785">
    <property type="entry name" value="Winged helix' DNA-binding domain"/>
    <property type="match status" value="1"/>
</dbReference>
<reference evidence="7" key="1">
    <citation type="journal article" date="2019" name="Int. J. Syst. Evol. Microbiol.">
        <title>The Global Catalogue of Microorganisms (GCM) 10K type strain sequencing project: providing services to taxonomists for standard genome sequencing and annotation.</title>
        <authorList>
            <consortium name="The Broad Institute Genomics Platform"/>
            <consortium name="The Broad Institute Genome Sequencing Center for Infectious Disease"/>
            <person name="Wu L."/>
            <person name="Ma J."/>
        </authorList>
    </citation>
    <scope>NUCLEOTIDE SEQUENCE [LARGE SCALE GENOMIC DNA]</scope>
    <source>
        <strain evidence="7">JCM 3399</strain>
    </source>
</reference>
<dbReference type="PANTHER" id="PTHR30346">
    <property type="entry name" value="TRANSCRIPTIONAL DUAL REGULATOR HCAR-RELATED"/>
    <property type="match status" value="1"/>
</dbReference>
<dbReference type="Pfam" id="PF03466">
    <property type="entry name" value="LysR_substrate"/>
    <property type="match status" value="1"/>
</dbReference>
<evidence type="ECO:0000256" key="3">
    <source>
        <dbReference type="ARBA" id="ARBA00023125"/>
    </source>
</evidence>
<dbReference type="Proteomes" id="UP000654471">
    <property type="component" value="Unassembled WGS sequence"/>
</dbReference>
<sequence>MLDVRRLRLLRELAHRGTIAAVAEALSFSPSAVSQQLSVLEREAGVPLLERAGRRVVLTPAAQNLVRHAEAVLERLERADAELAAVRTGLAGPVRIGSYPSATRAIAPAALAALAREHPALEARVTDVDPAGVPAALRAGELDLALVHEYDFVPSEPQPGLTGQELFTEPMYLAARTPSSLADHRTSPWIMAPPGTLCRAMTVRACQATGFTPHVRHEVDDFATVLALVALGQGVALVPHLGIAASPPSLTLTRLPISRRTRTVHRAGADDHPAVATVTAALRMAVPPELR</sequence>
<comment type="caution">
    <text evidence="6">The sequence shown here is derived from an EMBL/GenBank/DDBJ whole genome shotgun (WGS) entry which is preliminary data.</text>
</comment>
<evidence type="ECO:0000313" key="7">
    <source>
        <dbReference type="Proteomes" id="UP000654471"/>
    </source>
</evidence>
<dbReference type="Pfam" id="PF00126">
    <property type="entry name" value="HTH_1"/>
    <property type="match status" value="1"/>
</dbReference>
<dbReference type="Gene3D" id="3.40.190.10">
    <property type="entry name" value="Periplasmic binding protein-like II"/>
    <property type="match status" value="2"/>
</dbReference>
<evidence type="ECO:0000259" key="5">
    <source>
        <dbReference type="PROSITE" id="PS50931"/>
    </source>
</evidence>
<evidence type="ECO:0000256" key="2">
    <source>
        <dbReference type="ARBA" id="ARBA00023015"/>
    </source>
</evidence>
<evidence type="ECO:0000313" key="6">
    <source>
        <dbReference type="EMBL" id="GGU89845.1"/>
    </source>
</evidence>
<keyword evidence="3" id="KW-0238">DNA-binding</keyword>
<dbReference type="RefSeq" id="WP_189306180.1">
    <property type="nucleotide sequence ID" value="NZ_BMRP01000035.1"/>
</dbReference>
<dbReference type="InterPro" id="IPR036390">
    <property type="entry name" value="WH_DNA-bd_sf"/>
</dbReference>
<protein>
    <submittedName>
        <fullName evidence="6">LysR family transcriptional regulator</fullName>
    </submittedName>
</protein>
<dbReference type="InterPro" id="IPR000847">
    <property type="entry name" value="LysR_HTH_N"/>
</dbReference>
<accession>A0ABQ2VLZ7</accession>
<dbReference type="SUPFAM" id="SSF53850">
    <property type="entry name" value="Periplasmic binding protein-like II"/>
    <property type="match status" value="1"/>
</dbReference>
<proteinExistence type="inferred from homology"/>
<evidence type="ECO:0000256" key="4">
    <source>
        <dbReference type="ARBA" id="ARBA00023163"/>
    </source>
</evidence>
<organism evidence="6 7">
    <name type="scientific">Streptomyces albospinus</name>
    <dbReference type="NCBI Taxonomy" id="285515"/>
    <lineage>
        <taxon>Bacteria</taxon>
        <taxon>Bacillati</taxon>
        <taxon>Actinomycetota</taxon>
        <taxon>Actinomycetes</taxon>
        <taxon>Kitasatosporales</taxon>
        <taxon>Streptomycetaceae</taxon>
        <taxon>Streptomyces</taxon>
    </lineage>
</organism>
<dbReference type="InterPro" id="IPR005119">
    <property type="entry name" value="LysR_subst-bd"/>
</dbReference>
<keyword evidence="2" id="KW-0805">Transcription regulation</keyword>
<feature type="domain" description="HTH lysR-type" evidence="5">
    <location>
        <begin position="2"/>
        <end position="59"/>
    </location>
</feature>
<dbReference type="PROSITE" id="PS50931">
    <property type="entry name" value="HTH_LYSR"/>
    <property type="match status" value="1"/>
</dbReference>
<gene>
    <name evidence="6" type="ORF">GCM10010211_65480</name>
</gene>
<keyword evidence="4" id="KW-0804">Transcription</keyword>
<dbReference type="Gene3D" id="1.10.10.10">
    <property type="entry name" value="Winged helix-like DNA-binding domain superfamily/Winged helix DNA-binding domain"/>
    <property type="match status" value="1"/>
</dbReference>